<feature type="domain" description="Methyltransferase" evidence="2">
    <location>
        <begin position="71"/>
        <end position="165"/>
    </location>
</feature>
<sequence length="276" mass="32423">MNKKLLEIYRKNPKPYEQGEKMFWNDEHISKQMLKAHLDETLESASRTMKTIESSAKWIYSLVENKKNVDVLDLGCGPGLYAEQLSAFGCKVVGIDYSKRSIEYAKQNALSKQMQIDYRYENYLESVFDKSFDLAMMIYCDFGVLNPKERDGLLKNVYETLKPDGIFVLDVFSQYNYKNFKEQEMITYEDSGFWRSHPYVCIKKDRKYNEVYLEQYTIVDDKDIKVYNLWNTAFNKKKLKDEFQKAGFSDISFYSDCTGGKDDEQSSTICIVARKK</sequence>
<proteinExistence type="predicted"/>
<name>A0ABU0DY10_9FIRM</name>
<dbReference type="InterPro" id="IPR029063">
    <property type="entry name" value="SAM-dependent_MTases_sf"/>
</dbReference>
<dbReference type="Gene3D" id="3.40.50.150">
    <property type="entry name" value="Vaccinia Virus protein VP39"/>
    <property type="match status" value="1"/>
</dbReference>
<dbReference type="CDD" id="cd02440">
    <property type="entry name" value="AdoMet_MTases"/>
    <property type="match status" value="1"/>
</dbReference>
<dbReference type="GO" id="GO:0032259">
    <property type="term" value="P:methylation"/>
    <property type="evidence" value="ECO:0007669"/>
    <property type="project" value="UniProtKB-KW"/>
</dbReference>
<evidence type="ECO:0000256" key="1">
    <source>
        <dbReference type="ARBA" id="ARBA00022679"/>
    </source>
</evidence>
<dbReference type="GO" id="GO:0008168">
    <property type="term" value="F:methyltransferase activity"/>
    <property type="evidence" value="ECO:0007669"/>
    <property type="project" value="UniProtKB-KW"/>
</dbReference>
<gene>
    <name evidence="3" type="ORF">J2S15_000254</name>
</gene>
<reference evidence="3 4" key="1">
    <citation type="submission" date="2023-07" db="EMBL/GenBank/DDBJ databases">
        <title>Genomic Encyclopedia of Type Strains, Phase IV (KMG-IV): sequencing the most valuable type-strain genomes for metagenomic binning, comparative biology and taxonomic classification.</title>
        <authorList>
            <person name="Goeker M."/>
        </authorList>
    </citation>
    <scope>NUCLEOTIDE SEQUENCE [LARGE SCALE GENOMIC DNA]</scope>
    <source>
        <strain evidence="3 4">DSM 16784</strain>
    </source>
</reference>
<comment type="caution">
    <text evidence="3">The sequence shown here is derived from an EMBL/GenBank/DDBJ whole genome shotgun (WGS) entry which is preliminary data.</text>
</comment>
<evidence type="ECO:0000259" key="2">
    <source>
        <dbReference type="Pfam" id="PF13649"/>
    </source>
</evidence>
<evidence type="ECO:0000313" key="4">
    <source>
        <dbReference type="Proteomes" id="UP001230220"/>
    </source>
</evidence>
<dbReference type="RefSeq" id="WP_307404699.1">
    <property type="nucleotide sequence ID" value="NZ_JAUSUR010000001.1"/>
</dbReference>
<keyword evidence="1" id="KW-0808">Transferase</keyword>
<accession>A0ABU0DY10</accession>
<dbReference type="EMBL" id="JAUSUR010000001">
    <property type="protein sequence ID" value="MDQ0359523.1"/>
    <property type="molecule type" value="Genomic_DNA"/>
</dbReference>
<evidence type="ECO:0000313" key="3">
    <source>
        <dbReference type="EMBL" id="MDQ0359523.1"/>
    </source>
</evidence>
<protein>
    <submittedName>
        <fullName evidence="3">2-polyprenyl-3-methyl-5-hydroxy-6-metoxy-1, 4-benzoquinol methylase</fullName>
    </submittedName>
</protein>
<dbReference type="Proteomes" id="UP001230220">
    <property type="component" value="Unassembled WGS sequence"/>
</dbReference>
<dbReference type="InterPro" id="IPR041698">
    <property type="entry name" value="Methyltransf_25"/>
</dbReference>
<dbReference type="PANTHER" id="PTHR43861">
    <property type="entry name" value="TRANS-ACONITATE 2-METHYLTRANSFERASE-RELATED"/>
    <property type="match status" value="1"/>
</dbReference>
<keyword evidence="3" id="KW-0489">Methyltransferase</keyword>
<organism evidence="3 4">
    <name type="scientific">Breznakia pachnodae</name>
    <dbReference type="NCBI Taxonomy" id="265178"/>
    <lineage>
        <taxon>Bacteria</taxon>
        <taxon>Bacillati</taxon>
        <taxon>Bacillota</taxon>
        <taxon>Erysipelotrichia</taxon>
        <taxon>Erysipelotrichales</taxon>
        <taxon>Erysipelotrichaceae</taxon>
        <taxon>Breznakia</taxon>
    </lineage>
</organism>
<dbReference type="SUPFAM" id="SSF53335">
    <property type="entry name" value="S-adenosyl-L-methionine-dependent methyltransferases"/>
    <property type="match status" value="1"/>
</dbReference>
<dbReference type="Pfam" id="PF13649">
    <property type="entry name" value="Methyltransf_25"/>
    <property type="match status" value="1"/>
</dbReference>
<keyword evidence="4" id="KW-1185">Reference proteome</keyword>